<name>A0ABQ7X0Y1_BRANA</name>
<keyword evidence="1" id="KW-0472">Membrane</keyword>
<evidence type="ECO:0008006" key="4">
    <source>
        <dbReference type="Google" id="ProtNLM"/>
    </source>
</evidence>
<feature type="non-terminal residue" evidence="2">
    <location>
        <position position="1"/>
    </location>
</feature>
<evidence type="ECO:0000256" key="1">
    <source>
        <dbReference type="SAM" id="Phobius"/>
    </source>
</evidence>
<comment type="caution">
    <text evidence="2">The sequence shown here is derived from an EMBL/GenBank/DDBJ whole genome shotgun (WGS) entry which is preliminary data.</text>
</comment>
<evidence type="ECO:0000313" key="2">
    <source>
        <dbReference type="EMBL" id="KAH0849575.1"/>
    </source>
</evidence>
<dbReference type="Proteomes" id="UP000824890">
    <property type="component" value="Unassembled WGS sequence"/>
</dbReference>
<dbReference type="EMBL" id="JAGKQM010002434">
    <property type="protein sequence ID" value="KAH0849575.1"/>
    <property type="molecule type" value="Genomic_DNA"/>
</dbReference>
<keyword evidence="1" id="KW-1133">Transmembrane helix</keyword>
<proteinExistence type="predicted"/>
<accession>A0ABQ7X0Y1</accession>
<keyword evidence="3" id="KW-1185">Reference proteome</keyword>
<keyword evidence="1" id="KW-0812">Transmembrane</keyword>
<sequence>FRYSKSKPREGDDDERQRRIDERASFFISRSDDHYRFRRLVDDYSFRESQKEGETRREVEELRRKLAVEKKRMNRVKLCSSMELLLLVVLVLLLSTFFLLFFLPSP</sequence>
<evidence type="ECO:0000313" key="3">
    <source>
        <dbReference type="Proteomes" id="UP000824890"/>
    </source>
</evidence>
<protein>
    <recommendedName>
        <fullName evidence="4">Transmembrane protein</fullName>
    </recommendedName>
</protein>
<reference evidence="2 3" key="1">
    <citation type="submission" date="2021-05" db="EMBL/GenBank/DDBJ databases">
        <title>Genome Assembly of Synthetic Allotetraploid Brassica napus Reveals Homoeologous Exchanges between Subgenomes.</title>
        <authorList>
            <person name="Davis J.T."/>
        </authorList>
    </citation>
    <scope>NUCLEOTIDE SEQUENCE [LARGE SCALE GENOMIC DNA]</scope>
    <source>
        <strain evidence="3">cv. Da-Ae</strain>
        <tissue evidence="2">Seedling</tissue>
    </source>
</reference>
<gene>
    <name evidence="2" type="ORF">HID58_096245</name>
</gene>
<feature type="transmembrane region" description="Helical" evidence="1">
    <location>
        <begin position="84"/>
        <end position="103"/>
    </location>
</feature>
<organism evidence="2 3">
    <name type="scientific">Brassica napus</name>
    <name type="common">Rape</name>
    <dbReference type="NCBI Taxonomy" id="3708"/>
    <lineage>
        <taxon>Eukaryota</taxon>
        <taxon>Viridiplantae</taxon>
        <taxon>Streptophyta</taxon>
        <taxon>Embryophyta</taxon>
        <taxon>Tracheophyta</taxon>
        <taxon>Spermatophyta</taxon>
        <taxon>Magnoliopsida</taxon>
        <taxon>eudicotyledons</taxon>
        <taxon>Gunneridae</taxon>
        <taxon>Pentapetalae</taxon>
        <taxon>rosids</taxon>
        <taxon>malvids</taxon>
        <taxon>Brassicales</taxon>
        <taxon>Brassicaceae</taxon>
        <taxon>Brassiceae</taxon>
        <taxon>Brassica</taxon>
    </lineage>
</organism>